<dbReference type="GO" id="GO:0060285">
    <property type="term" value="P:cilium-dependent cell motility"/>
    <property type="evidence" value="ECO:0007669"/>
    <property type="project" value="UniProtKB-ARBA"/>
</dbReference>
<dbReference type="SUPFAM" id="SSF50978">
    <property type="entry name" value="WD40 repeat-like"/>
    <property type="match status" value="2"/>
</dbReference>
<name>A0A182FI42_ANOAL</name>
<feature type="coiled-coil region" evidence="13">
    <location>
        <begin position="612"/>
        <end position="645"/>
    </location>
</feature>
<dbReference type="VEuPathDB" id="VectorBase:AALB006186"/>
<evidence type="ECO:0000256" key="1">
    <source>
        <dbReference type="ARBA" id="ARBA00004611"/>
    </source>
</evidence>
<feature type="region of interest" description="Disordered" evidence="14">
    <location>
        <begin position="976"/>
        <end position="1003"/>
    </location>
</feature>
<dbReference type="Proteomes" id="UP000069272">
    <property type="component" value="Chromosome 3L"/>
</dbReference>
<dbReference type="InterPro" id="IPR036322">
    <property type="entry name" value="WD40_repeat_dom_sf"/>
</dbReference>
<reference evidence="15 16" key="1">
    <citation type="journal article" date="2017" name="G3 (Bethesda)">
        <title>The Physical Genome Mapping of Anopheles albimanus Corrected Scaffold Misassemblies and Identified Interarm Rearrangements in Genus Anopheles.</title>
        <authorList>
            <person name="Artemov G.N."/>
            <person name="Peery A.N."/>
            <person name="Jiang X."/>
            <person name="Tu Z."/>
            <person name="Stegniy V.N."/>
            <person name="Sharakhova M.V."/>
            <person name="Sharakhov I.V."/>
        </authorList>
    </citation>
    <scope>NUCLEOTIDE SEQUENCE [LARGE SCALE GENOMIC DNA]</scope>
    <source>
        <strain evidence="15 16">ALBI9_A</strain>
    </source>
</reference>
<feature type="coiled-coil region" evidence="13">
    <location>
        <begin position="1610"/>
        <end position="1701"/>
    </location>
</feature>
<accession>A0A182FI42</accession>
<dbReference type="EnsemblMetazoa" id="AALB006186-RA">
    <property type="protein sequence ID" value="AALB006186-PA"/>
    <property type="gene ID" value="AALB006186"/>
</dbReference>
<dbReference type="SMART" id="SM00320">
    <property type="entry name" value="WD40"/>
    <property type="match status" value="5"/>
</dbReference>
<keyword evidence="8" id="KW-0206">Cytoskeleton</keyword>
<dbReference type="InterPro" id="IPR015943">
    <property type="entry name" value="WD40/YVTN_repeat-like_dom_sf"/>
</dbReference>
<sequence>MNDFPANSKDSVDPKPRYDGRSLISRPIRNSSCTVPNELLEFEQRGRSRSSREIRSIVTAWYAFLALSYSYGYDCKRYFNLCKIDENMLVFVSGNLIHFFHVASRTVTTRRSSTGGGIGCVTVNPSEEFCHLTVGENGTDPPIIIYQYPEMEVVSILVGGATAGYSRIDYTADGRLLISQSIEPDYMLTVWNWAEGEIVLRCKSFSNDVINVMFSPSVPGHITTCGLGHIKFWRMSNTFTGLKLQGELGRFGKTEISDIIGILPLPDEKVLSGCQWGNILVWDGGLIKLEVCRKGRKPCHEGPITQLNMRGGEVMTAGLDGKIKIWFWETVELADPPDDDRFVEIEPIMEFRIGGDAHHHSELMCLVSKQTQDDFQWYAQDGAGGIWLCDLTPAHHTEPPQQLFQCHAGAIAAVQASPVSNHVATLGVDGKLCVYDYCKRELLLTHQFHCPGRTMLWIPPTLDPTGAILVLGFSDGFLRAVAVNLHDGHLAYPENRVNLIQLLKPHSQPVTALSLNGRETILVSGSEDKTIFVHRCVRSDPHVVLEPIGLVYTPSVVTSISWKPATLCTALVACRHGQLLEVELPEDRVEYTTISYHLRHVEIKQLAFQSVKSEIKRNLLVAEIEKRKQEKRARKQQTLDRMKQDNPKAEINEKAFLADSDDEQELEPLYIPKVANPILWACYTAEDTLWLSMGGYDAGYVYEYGFDDEDPISCTPIQDAEDTELTCYLQDTNYIIFGTSDGAVRVNRRKADFRDLDDHWTLPMHDNRTGTVTGLAFSYDFTHLFSIGADGNLFAYRWYGAGEPFKAIPPKPLEKCVKRVFDIDESSFPSLEEQKARREADRLAKIVADRRSAVQRTVAEYRKRFDELLERNSRLPASYRIPVTDFVLDERIMDDLKERLASEMKLVHRRMAFDVEKVRITAEKLHRFFLEPLESFPVEVLAVRSGQSVKSFRIERLDEEYVSTLAQVEKLVEEEELRKRVPETSPTKRKDRRKDSQVQRKESFLEGLSQSTIDFKLESKMRRLLAKYRERKNQETVRQQEWEEHKGAKPDPNMNDPADDLAIKEAACSIGDYNLKSDPEYEPTEEQVESATGKYRELLRVRQQMFDIQRDYNLKVFALREQKLSLMHYVTKQKAKLREIHEEVPSDKQRQLPVEVAINKNVEYADNQYKFEEDRKAFDQSIHEIERKGRAKPVLDHYDSIIKDALGLAGSGIASAPKLVLNKHEQELRDMRLIKKLFKQDKIIDKVTRRIDQFDEELKTLSQKRLQVETDAKLLENFQLTLYQELWILKDFSKIESEIVLSVEQITLERNDLLKSVQDARAAIEQVEQEMETIQKEQRSNLQRFNSSCLENEFSKVMKRIYKKKYKPCKINDNDSDSSSEYSSEDIDGLEGTNDGEVSKVFLDLNQCPTGCDQELYTLAIQLRNEKLELQRRYYAEDRTLKEMHKNLENLKPKLVDTGLRLERKKRELLELRREKQSRLNDIDTLVIVKMDQMQYFRTETEFHDVENSLMFNREALLKLYSRVDQLAAETLETKRKHRVNVVHLARMKTDIKYMRQQLITLKEVINETMMKKFGRVIDLDELEETILRQYTFEMRANLDDVKKTYAVRTKELKKLYAKKQEELKKVIQEGTEKLHILTVLQEEYNNLEKSLAHQKILLEKRNTAPPPTYSDDLTKLREIAKIQKEQINTLQREIRTLSMKCKPLSAESPDVEITIPPPVTGGKPVPMADESVYNAVMDSAPPSTRASSPDNFLYNEISGLIDDFLMEQLGSHVLQSDIKRVVNHLAHYLSNIIHNFAPEHASDLLPHIIENFKSFIPEELLITIPPQAIAELIESIFRTFKEGYDIDTKEILGEIVSNSLEMIFPASQNYSHNILMDIMKQVLSTLHLADVSHPDTIAFVANGIRHKPGIDADGVNVEQVCEELLVYAQENTVEDITLQTIRGVIEGILQCVREQ</sequence>
<comment type="similarity">
    <text evidence="11">Belongs to the CFAP44 family.</text>
</comment>
<evidence type="ECO:0000256" key="2">
    <source>
        <dbReference type="ARBA" id="ARBA00022490"/>
    </source>
</evidence>
<protein>
    <recommendedName>
        <fullName evidence="12">Cilia- and flagella-associated protein 44</fullName>
    </recommendedName>
</protein>
<evidence type="ECO:0000256" key="12">
    <source>
        <dbReference type="ARBA" id="ARBA00074727"/>
    </source>
</evidence>
<keyword evidence="5" id="KW-0282">Flagellum</keyword>
<keyword evidence="7" id="KW-0969">Cilium</keyword>
<dbReference type="InterPro" id="IPR001680">
    <property type="entry name" value="WD40_rpt"/>
</dbReference>
<dbReference type="FunFam" id="2.130.10.10:FF:000401">
    <property type="entry name" value="Cilia- and flagella-associated protein 44"/>
    <property type="match status" value="1"/>
</dbReference>
<evidence type="ECO:0000256" key="6">
    <source>
        <dbReference type="ARBA" id="ARBA00023054"/>
    </source>
</evidence>
<dbReference type="Pfam" id="PF00400">
    <property type="entry name" value="WD40"/>
    <property type="match status" value="1"/>
</dbReference>
<evidence type="ECO:0000256" key="3">
    <source>
        <dbReference type="ARBA" id="ARBA00022574"/>
    </source>
</evidence>
<evidence type="ECO:0000256" key="11">
    <source>
        <dbReference type="ARBA" id="ARBA00060934"/>
    </source>
</evidence>
<dbReference type="PANTHER" id="PTHR14885">
    <property type="entry name" value="CILIA- AND FLAGELLA-ASSOCIATED PROTEIN 43-RELATED"/>
    <property type="match status" value="1"/>
</dbReference>
<feature type="coiled-coil region" evidence="13">
    <location>
        <begin position="1221"/>
        <end position="1271"/>
    </location>
</feature>
<dbReference type="STRING" id="7167.A0A182FI42"/>
<reference evidence="15" key="2">
    <citation type="submission" date="2022-08" db="UniProtKB">
        <authorList>
            <consortium name="EnsemblMetazoa"/>
        </authorList>
    </citation>
    <scope>IDENTIFICATION</scope>
    <source>
        <strain evidence="15">STECLA/ALBI9_A</strain>
    </source>
</reference>
<feature type="coiled-coil region" evidence="13">
    <location>
        <begin position="1310"/>
        <end position="1344"/>
    </location>
</feature>
<dbReference type="Gene3D" id="2.130.10.10">
    <property type="entry name" value="YVTN repeat-like/Quinoprotein amine dehydrogenase"/>
    <property type="match status" value="2"/>
</dbReference>
<evidence type="ECO:0000256" key="4">
    <source>
        <dbReference type="ARBA" id="ARBA00022737"/>
    </source>
</evidence>
<dbReference type="VEuPathDB" id="VectorBase:AALB20_028694"/>
<evidence type="ECO:0000256" key="9">
    <source>
        <dbReference type="ARBA" id="ARBA00023273"/>
    </source>
</evidence>
<comment type="function">
    <text evidence="10">Flagellar protein involved in sperm flagellum axoneme organization and function.</text>
</comment>
<keyword evidence="4" id="KW-0677">Repeat</keyword>
<feature type="region of interest" description="Disordered" evidence="14">
    <location>
        <begin position="1"/>
        <end position="21"/>
    </location>
</feature>
<feature type="coiled-coil region" evidence="13">
    <location>
        <begin position="1455"/>
        <end position="1482"/>
    </location>
</feature>
<dbReference type="GO" id="GO:0003341">
    <property type="term" value="P:cilium movement"/>
    <property type="evidence" value="ECO:0007669"/>
    <property type="project" value="UniProtKB-ARBA"/>
</dbReference>
<comment type="subcellular location">
    <subcellularLocation>
        <location evidence="1">Cytoplasm</location>
        <location evidence="1">Cytoskeleton</location>
        <location evidence="1">Flagellum axoneme</location>
    </subcellularLocation>
</comment>
<feature type="compositionally biased region" description="Basic and acidic residues" evidence="14">
    <location>
        <begin position="1035"/>
        <end position="1049"/>
    </location>
</feature>
<keyword evidence="9" id="KW-0966">Cell projection</keyword>
<evidence type="ECO:0000256" key="5">
    <source>
        <dbReference type="ARBA" id="ARBA00022846"/>
    </source>
</evidence>
<dbReference type="PANTHER" id="PTHR14885:SF3">
    <property type="entry name" value="CILIA- AND FLAGELLA-ASSOCIATED PROTEIN 44"/>
    <property type="match status" value="1"/>
</dbReference>
<dbReference type="PROSITE" id="PS50082">
    <property type="entry name" value="WD_REPEATS_2"/>
    <property type="match status" value="1"/>
</dbReference>
<keyword evidence="16" id="KW-1185">Reference proteome</keyword>
<evidence type="ECO:0000256" key="8">
    <source>
        <dbReference type="ARBA" id="ARBA00023212"/>
    </source>
</evidence>
<keyword evidence="3" id="KW-0853">WD repeat</keyword>
<evidence type="ECO:0000256" key="10">
    <source>
        <dbReference type="ARBA" id="ARBA00055223"/>
    </source>
</evidence>
<proteinExistence type="inferred from homology"/>
<keyword evidence="2" id="KW-0963">Cytoplasm</keyword>
<evidence type="ECO:0000256" key="14">
    <source>
        <dbReference type="SAM" id="MobiDB-lite"/>
    </source>
</evidence>
<evidence type="ECO:0000313" key="16">
    <source>
        <dbReference type="Proteomes" id="UP000069272"/>
    </source>
</evidence>
<feature type="region of interest" description="Disordered" evidence="14">
    <location>
        <begin position="1035"/>
        <end position="1054"/>
    </location>
</feature>
<feature type="compositionally biased region" description="Basic and acidic residues" evidence="14">
    <location>
        <begin position="10"/>
        <end position="20"/>
    </location>
</feature>
<evidence type="ECO:0000256" key="13">
    <source>
        <dbReference type="SAM" id="Coils"/>
    </source>
</evidence>
<organism evidence="15 16">
    <name type="scientific">Anopheles albimanus</name>
    <name type="common">New world malaria mosquito</name>
    <dbReference type="NCBI Taxonomy" id="7167"/>
    <lineage>
        <taxon>Eukaryota</taxon>
        <taxon>Metazoa</taxon>
        <taxon>Ecdysozoa</taxon>
        <taxon>Arthropoda</taxon>
        <taxon>Hexapoda</taxon>
        <taxon>Insecta</taxon>
        <taxon>Pterygota</taxon>
        <taxon>Neoptera</taxon>
        <taxon>Endopterygota</taxon>
        <taxon>Diptera</taxon>
        <taxon>Nematocera</taxon>
        <taxon>Culicoidea</taxon>
        <taxon>Culicidae</taxon>
        <taxon>Anophelinae</taxon>
        <taxon>Anopheles</taxon>
    </lineage>
</organism>
<evidence type="ECO:0000256" key="7">
    <source>
        <dbReference type="ARBA" id="ARBA00023069"/>
    </source>
</evidence>
<keyword evidence="6 13" id="KW-0175">Coiled coil</keyword>
<evidence type="ECO:0000313" key="15">
    <source>
        <dbReference type="EnsemblMetazoa" id="AALB006186-PA"/>
    </source>
</evidence>